<proteinExistence type="predicted"/>
<protein>
    <submittedName>
        <fullName evidence="1">U2 snRNP complex subunit</fullName>
    </submittedName>
</protein>
<name>A0ACC1JB51_9FUNG</name>
<accession>A0ACC1JB51</accession>
<evidence type="ECO:0000313" key="2">
    <source>
        <dbReference type="Proteomes" id="UP001150603"/>
    </source>
</evidence>
<sequence>MKLTADLINNSPSFINPIKDRELDLSRNHIPLIENLGATKASGDKKVCAISEDIITVNTLHLLLIPPNSIRILGNFPSLPRLQRLYMADNRIVSIESSLSEFLPHLNTLILTNNEISELIDLEPLRGLTNLTSLSLVNNPVMRKKNARLWCIWRLPKTLRVLDFEKIKEKERQEAKELFEKKGELTEAARAILAIEGTKTSTFEPGEGLGEKEEAGDEMDEQKKQEIEDLKAKIRSEMAQVEAIEEFI</sequence>
<gene>
    <name evidence="1" type="primary">LEA1</name>
    <name evidence="1" type="ORF">FBU59_002545</name>
</gene>
<reference evidence="1" key="1">
    <citation type="submission" date="2022-07" db="EMBL/GenBank/DDBJ databases">
        <title>Phylogenomic reconstructions and comparative analyses of Kickxellomycotina fungi.</title>
        <authorList>
            <person name="Reynolds N.K."/>
            <person name="Stajich J.E."/>
            <person name="Barry K."/>
            <person name="Grigoriev I.V."/>
            <person name="Crous P."/>
            <person name="Smith M.E."/>
        </authorList>
    </citation>
    <scope>NUCLEOTIDE SEQUENCE</scope>
    <source>
        <strain evidence="1">NRRL 5244</strain>
    </source>
</reference>
<evidence type="ECO:0000313" key="1">
    <source>
        <dbReference type="EMBL" id="KAJ1944643.1"/>
    </source>
</evidence>
<dbReference type="Proteomes" id="UP001150603">
    <property type="component" value="Unassembled WGS sequence"/>
</dbReference>
<dbReference type="EMBL" id="JANBPW010001411">
    <property type="protein sequence ID" value="KAJ1944643.1"/>
    <property type="molecule type" value="Genomic_DNA"/>
</dbReference>
<organism evidence="1 2">
    <name type="scientific">Linderina macrospora</name>
    <dbReference type="NCBI Taxonomy" id="4868"/>
    <lineage>
        <taxon>Eukaryota</taxon>
        <taxon>Fungi</taxon>
        <taxon>Fungi incertae sedis</taxon>
        <taxon>Zoopagomycota</taxon>
        <taxon>Kickxellomycotina</taxon>
        <taxon>Kickxellomycetes</taxon>
        <taxon>Kickxellales</taxon>
        <taxon>Kickxellaceae</taxon>
        <taxon>Linderina</taxon>
    </lineage>
</organism>
<comment type="caution">
    <text evidence="1">The sequence shown here is derived from an EMBL/GenBank/DDBJ whole genome shotgun (WGS) entry which is preliminary data.</text>
</comment>
<keyword evidence="2" id="KW-1185">Reference proteome</keyword>